<keyword evidence="1" id="KW-0863">Zinc-finger</keyword>
<dbReference type="GO" id="GO:0008270">
    <property type="term" value="F:zinc ion binding"/>
    <property type="evidence" value="ECO:0007669"/>
    <property type="project" value="UniProtKB-KW"/>
</dbReference>
<gene>
    <name evidence="5" type="ORF">HYALB_00012333</name>
</gene>
<feature type="region of interest" description="Disordered" evidence="3">
    <location>
        <begin position="473"/>
        <end position="494"/>
    </location>
</feature>
<evidence type="ECO:0000259" key="4">
    <source>
        <dbReference type="PROSITE" id="PS50103"/>
    </source>
</evidence>
<keyword evidence="2" id="KW-0175">Coiled coil</keyword>
<keyword evidence="1" id="KW-0862">Zinc</keyword>
<dbReference type="InterPro" id="IPR057654">
    <property type="entry name" value="Znf-CCCH_tandem"/>
</dbReference>
<keyword evidence="6" id="KW-1185">Reference proteome</keyword>
<evidence type="ECO:0000256" key="1">
    <source>
        <dbReference type="PROSITE-ProRule" id="PRU00723"/>
    </source>
</evidence>
<organism evidence="5 6">
    <name type="scientific">Hymenoscyphus albidus</name>
    <dbReference type="NCBI Taxonomy" id="595503"/>
    <lineage>
        <taxon>Eukaryota</taxon>
        <taxon>Fungi</taxon>
        <taxon>Dikarya</taxon>
        <taxon>Ascomycota</taxon>
        <taxon>Pezizomycotina</taxon>
        <taxon>Leotiomycetes</taxon>
        <taxon>Helotiales</taxon>
        <taxon>Helotiaceae</taxon>
        <taxon>Hymenoscyphus</taxon>
    </lineage>
</organism>
<dbReference type="InterPro" id="IPR057683">
    <property type="entry name" value="DUF7923"/>
</dbReference>
<evidence type="ECO:0000313" key="6">
    <source>
        <dbReference type="Proteomes" id="UP000701801"/>
    </source>
</evidence>
<dbReference type="PROSITE" id="PS50103">
    <property type="entry name" value="ZF_C3H1"/>
    <property type="match status" value="1"/>
</dbReference>
<comment type="caution">
    <text evidence="5">The sequence shown here is derived from an EMBL/GenBank/DDBJ whole genome shotgun (WGS) entry which is preliminary data.</text>
</comment>
<evidence type="ECO:0000256" key="3">
    <source>
        <dbReference type="SAM" id="MobiDB-lite"/>
    </source>
</evidence>
<dbReference type="OrthoDB" id="3512845at2759"/>
<dbReference type="PANTHER" id="PTHR37543">
    <property type="entry name" value="CCCH ZINC FINGER DNA BINDING PROTEIN (AFU_ORTHOLOGUE AFUA_5G12760)"/>
    <property type="match status" value="1"/>
</dbReference>
<feature type="coiled-coil region" evidence="2">
    <location>
        <begin position="205"/>
        <end position="239"/>
    </location>
</feature>
<feature type="domain" description="C3H1-type" evidence="4">
    <location>
        <begin position="513"/>
        <end position="541"/>
    </location>
</feature>
<evidence type="ECO:0000313" key="5">
    <source>
        <dbReference type="EMBL" id="CAG8975405.1"/>
    </source>
</evidence>
<dbReference type="InterPro" id="IPR000571">
    <property type="entry name" value="Znf_CCCH"/>
</dbReference>
<proteinExistence type="predicted"/>
<feature type="zinc finger region" description="C3H1-type" evidence="1">
    <location>
        <begin position="513"/>
        <end position="541"/>
    </location>
</feature>
<dbReference type="PANTHER" id="PTHR37543:SF1">
    <property type="entry name" value="CCCH ZINC FINGER DNA BINDING PROTEIN (AFU_ORTHOLOGUE AFUA_5G12760)"/>
    <property type="match status" value="1"/>
</dbReference>
<dbReference type="Pfam" id="PF25543">
    <property type="entry name" value="zf-CCCH_tandem"/>
    <property type="match status" value="1"/>
</dbReference>
<evidence type="ECO:0000256" key="2">
    <source>
        <dbReference type="SAM" id="Coils"/>
    </source>
</evidence>
<dbReference type="EMBL" id="CAJVRM010000136">
    <property type="protein sequence ID" value="CAG8975405.1"/>
    <property type="molecule type" value="Genomic_DNA"/>
</dbReference>
<dbReference type="Gene3D" id="4.10.1000.10">
    <property type="entry name" value="Zinc finger, CCCH-type"/>
    <property type="match status" value="1"/>
</dbReference>
<name>A0A9N9Q0V5_9HELO</name>
<accession>A0A9N9Q0V5</accession>
<dbReference type="Pfam" id="PF25542">
    <property type="entry name" value="zf-CCCH_12"/>
    <property type="match status" value="1"/>
</dbReference>
<dbReference type="Pfam" id="PF25540">
    <property type="entry name" value="DUF7923"/>
    <property type="match status" value="1"/>
</dbReference>
<protein>
    <recommendedName>
        <fullName evidence="4">C3H1-type domain-containing protein</fullName>
    </recommendedName>
</protein>
<dbReference type="AlphaFoldDB" id="A0A9N9Q0V5"/>
<keyword evidence="1" id="KW-0479">Metal-binding</keyword>
<dbReference type="Proteomes" id="UP000701801">
    <property type="component" value="Unassembled WGS sequence"/>
</dbReference>
<sequence>MSSLLHRDTKLGQVVVAAVVCSGSYSRTCDLHRKRKGGEAKRSNVHLSDLSHHIFFFQLLCVLSIPPFCLVHPKSIDYSTDRTFGLHGLISPIFQLNLTTRQARIQVGGVGQSASPVRAKVTAPKCFRETIAGRNLHQIPSSSPTTYMNPTPAIMAAANGMPPMAIMDFVQRFQALQMQRDSSDELIKDLLIYCEGVERRLGSENALLRKELEDAQLDLDDARKSRRDLQLQLNVANTRMGQINGDCDSLRNRNPYITVLIDGDGMIFNDELVALGLEGGKQAANLLRNTVLQHCSELTNEIEIMAKVCANVSGLTNAMRRNGSLANSDDLREFTLGFTQGKASFDFIDVGHGKERADSKVKENMRWHLRNHNCKQILLGISHDAGYAPFLDEVITPEDRYRITIIEGPPVVRELTATGLQVLNFNNIFRAEKLISRLPTPPTTTTWAGAVAAPPSPVISNTNFSKSATTAAVPAVTTKKTPKPTPTWTPGPRGLDPPIIVNATVLDKIKRRTTNNKLCNNHYLRGPCAKGSECHFEHEYKATEEDLKAIAYLTRLNPCLNGQDCELEYCIYGHHCPSVTLVAREGVGKEPVCLAFGCRFAKEDHPAGTTIKHPRKERWEGGYDKY</sequence>
<reference evidence="5" key="1">
    <citation type="submission" date="2021-07" db="EMBL/GenBank/DDBJ databases">
        <authorList>
            <person name="Durling M."/>
        </authorList>
    </citation>
    <scope>NUCLEOTIDE SEQUENCE</scope>
</reference>